<dbReference type="InterPro" id="IPR025698">
    <property type="entry name" value="2TM_dom"/>
</dbReference>
<dbReference type="AlphaFoldDB" id="A0A2S7W9Q4"/>
<sequence length="96" mass="11481">MNSTFNNQQAYERAQKRVKEIKGFYAHLASYCLVIPVIIFVNLRFTPGFHWFWFSTLGWGLGLFFHWLGIFGFQLLGLGKDWEERKIREFMNQNNN</sequence>
<accession>A0A2S7W9Q4</accession>
<keyword evidence="3" id="KW-0808">Transferase</keyword>
<evidence type="ECO:0000256" key="1">
    <source>
        <dbReference type="SAM" id="Phobius"/>
    </source>
</evidence>
<protein>
    <submittedName>
        <fullName evidence="3">Histidine kinase</fullName>
    </submittedName>
</protein>
<organism evidence="3 4">
    <name type="scientific">Polaribacter gangjinensis</name>
    <dbReference type="NCBI Taxonomy" id="574710"/>
    <lineage>
        <taxon>Bacteria</taxon>
        <taxon>Pseudomonadati</taxon>
        <taxon>Bacteroidota</taxon>
        <taxon>Flavobacteriia</taxon>
        <taxon>Flavobacteriales</taxon>
        <taxon>Flavobacteriaceae</taxon>
    </lineage>
</organism>
<dbReference type="GO" id="GO:0016301">
    <property type="term" value="F:kinase activity"/>
    <property type="evidence" value="ECO:0007669"/>
    <property type="project" value="UniProtKB-KW"/>
</dbReference>
<proteinExistence type="predicted"/>
<feature type="transmembrane region" description="Helical" evidence="1">
    <location>
        <begin position="24"/>
        <end position="45"/>
    </location>
</feature>
<keyword evidence="1" id="KW-1133">Transmembrane helix</keyword>
<dbReference type="Pfam" id="PF13239">
    <property type="entry name" value="2TM"/>
    <property type="match status" value="1"/>
</dbReference>
<feature type="domain" description="2TM" evidence="2">
    <location>
        <begin position="12"/>
        <end position="92"/>
    </location>
</feature>
<keyword evidence="3" id="KW-0418">Kinase</keyword>
<gene>
    <name evidence="3" type="ORF">BTO13_03115</name>
</gene>
<keyword evidence="1" id="KW-0812">Transmembrane</keyword>
<keyword evidence="4" id="KW-1185">Reference proteome</keyword>
<dbReference type="RefSeq" id="WP_105045469.1">
    <property type="nucleotide sequence ID" value="NZ_CP150662.1"/>
</dbReference>
<comment type="caution">
    <text evidence="3">The sequence shown here is derived from an EMBL/GenBank/DDBJ whole genome shotgun (WGS) entry which is preliminary data.</text>
</comment>
<feature type="transmembrane region" description="Helical" evidence="1">
    <location>
        <begin position="51"/>
        <end position="78"/>
    </location>
</feature>
<dbReference type="Proteomes" id="UP000237608">
    <property type="component" value="Unassembled WGS sequence"/>
</dbReference>
<evidence type="ECO:0000259" key="2">
    <source>
        <dbReference type="Pfam" id="PF13239"/>
    </source>
</evidence>
<evidence type="ECO:0000313" key="3">
    <source>
        <dbReference type="EMBL" id="PQJ74323.1"/>
    </source>
</evidence>
<dbReference type="OrthoDB" id="8965954at2"/>
<keyword evidence="1" id="KW-0472">Membrane</keyword>
<reference evidence="3 4" key="1">
    <citation type="submission" date="2016-12" db="EMBL/GenBank/DDBJ databases">
        <title>Trade-off between light-utilization and light-protection in marine flavobacteria.</title>
        <authorList>
            <person name="Kumagai Y."/>
            <person name="Yoshizawa S."/>
            <person name="Kogure K."/>
            <person name="Iwasaki W."/>
        </authorList>
    </citation>
    <scope>NUCLEOTIDE SEQUENCE [LARGE SCALE GENOMIC DNA]</scope>
    <source>
        <strain evidence="3 4">KCTC 22729</strain>
    </source>
</reference>
<dbReference type="EMBL" id="MSCL01000001">
    <property type="protein sequence ID" value="PQJ74323.1"/>
    <property type="molecule type" value="Genomic_DNA"/>
</dbReference>
<name>A0A2S7W9Q4_9FLAO</name>
<evidence type="ECO:0000313" key="4">
    <source>
        <dbReference type="Proteomes" id="UP000237608"/>
    </source>
</evidence>